<protein>
    <submittedName>
        <fullName evidence="2">Fimbrillin family protein</fullName>
    </submittedName>
</protein>
<dbReference type="EMBL" id="CP083680">
    <property type="protein sequence ID" value="UYU68492.1"/>
    <property type="molecule type" value="Genomic_DNA"/>
</dbReference>
<name>A0A412GGJ8_BACT4</name>
<dbReference type="InterPro" id="IPR042278">
    <property type="entry name" value="Mfa-like_1_N"/>
</dbReference>
<keyword evidence="1" id="KW-0732">Signal</keyword>
<evidence type="ECO:0000313" key="3">
    <source>
        <dbReference type="Proteomes" id="UP001156218"/>
    </source>
</evidence>
<dbReference type="Gene3D" id="2.60.40.3570">
    <property type="match status" value="1"/>
</dbReference>
<gene>
    <name evidence="2" type="ORF">KQP68_09520</name>
</gene>
<evidence type="ECO:0000313" key="2">
    <source>
        <dbReference type="EMBL" id="UYU68492.1"/>
    </source>
</evidence>
<dbReference type="RefSeq" id="WP_048695263.1">
    <property type="nucleotide sequence ID" value="NZ_CP083680.1"/>
</dbReference>
<dbReference type="Gene3D" id="2.60.40.2620">
    <property type="entry name" value="Fimbrillin-like"/>
    <property type="match status" value="1"/>
</dbReference>
<feature type="chain" id="PRO_5044397516" evidence="1">
    <location>
        <begin position="25"/>
        <end position="522"/>
    </location>
</feature>
<reference evidence="2 3" key="1">
    <citation type="submission" date="2021-06" db="EMBL/GenBank/DDBJ databases">
        <title>Interrogation of the integrated mobile genetic elements in gut-associated Bacteroides with a consensus prediction approach.</title>
        <authorList>
            <person name="Campbell D.E."/>
            <person name="Leigh J.R."/>
            <person name="Kim T."/>
            <person name="England W."/>
            <person name="Whitaker R.J."/>
            <person name="Degnan P.H."/>
        </authorList>
    </citation>
    <scope>NUCLEOTIDE SEQUENCE [LARGE SCALE GENOMIC DNA]</scope>
    <source>
        <strain evidence="2 3">WAL8669</strain>
    </source>
</reference>
<dbReference type="AlphaFoldDB" id="A0A412GGJ8"/>
<feature type="signal peptide" evidence="1">
    <location>
        <begin position="1"/>
        <end position="24"/>
    </location>
</feature>
<evidence type="ECO:0000256" key="1">
    <source>
        <dbReference type="SAM" id="SignalP"/>
    </source>
</evidence>
<accession>A0A412GGJ8</accession>
<sequence>MANKPIILHIAFILLLLNSCTSETEIPVSPNTLTLEIKAENFFPTDNSTTRTTDKGYETFFTDGDKIGITIVKGGKIVDKINNIPVTYNVSTEQWVTDGTHPLYAYDDATYLIYYPYDSAITGAVSEADLAGKLNSFIPNVDQSTRKNFAASDLMIGTGTLSGTELKVTLQHYMSLVVLCPQGNKYIAGDYEYHSLYTSITSLQAGDVTAGYEPGDGTLRFILPPSVSTDIAISYTTAESRTPSYTLTMTPTKGKYSKINLTTGSSITPSTITLGDRYMANGAIVPKDANMTDSWKKNCLGLIFSLATSDIDRGHGWTHGYVMAAKEESFPNDIMTKCWSTNSNYDEPFLINCVDLSLSRANKEGYTETEALIDSYASDDRYGVVQQILYYRKQNPCMSNAIYSPWYVPSCGQWYDILTNLGEINMESFSNYNGGWEGTSDARGTIETKMNVAGGTFSLNSGSSTRSAFFHCSSESSTTHNWSMRFDDRKSTFLTPLGKSIIGDSNKGSEYGRKFLRPVLAF</sequence>
<dbReference type="Proteomes" id="UP001156218">
    <property type="component" value="Chromosome"/>
</dbReference>
<proteinExistence type="predicted"/>
<organism evidence="2 3">
    <name type="scientific">Bacteroides thetaiotaomicron</name>
    <dbReference type="NCBI Taxonomy" id="818"/>
    <lineage>
        <taxon>Bacteria</taxon>
        <taxon>Pseudomonadati</taxon>
        <taxon>Bacteroidota</taxon>
        <taxon>Bacteroidia</taxon>
        <taxon>Bacteroidales</taxon>
        <taxon>Bacteroidaceae</taxon>
        <taxon>Bacteroides</taxon>
    </lineage>
</organism>
<dbReference type="CDD" id="cd13120">
    <property type="entry name" value="BF2867_like_N"/>
    <property type="match status" value="1"/>
</dbReference>